<feature type="domain" description="RING-type" evidence="13">
    <location>
        <begin position="920"/>
        <end position="1151"/>
    </location>
</feature>
<dbReference type="SUPFAM" id="SSF57850">
    <property type="entry name" value="RING/U-box"/>
    <property type="match status" value="2"/>
</dbReference>
<dbReference type="Gene3D" id="1.20.120.1750">
    <property type="match status" value="1"/>
</dbReference>
<sequence>MATGNSDEVYDLLILVDATYSMFNYLESLKISLPKVISISNLTDSFERVGLLAYRDYSEFSRANDGMLEWSGWLQHGEGSGREGAETSAASKSKKVPSVTAESVMRMAANLEPIGGGDYPEATKTGLAYACTLMREDATTIVLLYTDAPPHCWMVADRDKGSNYHAEQAALSKKDTYDGFGQYFIDWVSAAKQLHQGPRKAHVFSFLDRNLGTSALNAGYYNYLSTITRGACLYLTDARPHNIAKVTVDVLLAWMGTGKDGSENVQLPAKLMRYKNGATIKQIKNERDDVANQYFWASTPNPDSKHGHLPAAVGHQHARNKLEKEMEDNVAETALDSNTLRQYLPKRKTPVQDFALRYRTDEIYRRLVATQLMDVIERDVASMSLNPVFGTLWRAICNDRENPERESLITAFGLQIETIKDAEEKARMKLWLEESYDYAAEILEILDSVPEDERYPCVFLDPTIAFTAGKKAQENESAGNSDEVDVRPITEFRRDELLEIGRSCDGRILRRLGKILTQLSFAHSAADLPAHIAVTTNKEVPRIPLSLGSKDNGWKLWRILLHTVLPGTMLAARPAMLLAALSIRIGLTPLFSNASAALLSWKSRWNNLEVPETWNSSCLGLLLDADAEYRKQVQEADNHAEVASGLLGDSDRELFTQLVHYQHARANLLTTLHVDIGWTPDKTAMPVGPTVQCRGCEYPRSVTIMVEKSGGKCGLCITNDFQDANHKSRALNAHVNKHDDATATATWVECSVQACRAQYVCYNPEDLNVRPKCHFCRTQKRVASDTQGKPTAPTLECEQCLSRIIWPHEFRKDIQHPFKCTACVNNRKTVESTETNAERICKENGQGWLLQNTDKTVAEPFQRSLFHTISKAGTDKFMANVRILPELDPDPALTMHGKLIRNKEAMKATLMSWIKQRTFERTPCALCFSDFPNARLLPACRRRGCNQRICEGCLNSWYGSNQSGSIINTAALFCPFCRRLPAARTLAAYGMGIHAVGDLRNAVQERGEWIHAWCSDCGNARRYLERECARGTPDAVQNWRCEGCIAEAQERARIAEQEARDALALVERIDAEGRRNAEQALEEAKRLQEEFRIPVKKCPGCKTRTLKVSGCNHITCTIGGCGTHWCWGCGKEFNRDEIYEHMESEHGGLYG</sequence>
<dbReference type="Pfam" id="PF22605">
    <property type="entry name" value="IBR_2"/>
    <property type="match status" value="1"/>
</dbReference>
<evidence type="ECO:0000256" key="3">
    <source>
        <dbReference type="ARBA" id="ARBA00012251"/>
    </source>
</evidence>
<evidence type="ECO:0000256" key="8">
    <source>
        <dbReference type="ARBA" id="ARBA00022786"/>
    </source>
</evidence>
<evidence type="ECO:0000256" key="6">
    <source>
        <dbReference type="ARBA" id="ARBA00022737"/>
    </source>
</evidence>
<evidence type="ECO:0000259" key="13">
    <source>
        <dbReference type="PROSITE" id="PS51873"/>
    </source>
</evidence>
<evidence type="ECO:0000256" key="1">
    <source>
        <dbReference type="ARBA" id="ARBA00001798"/>
    </source>
</evidence>
<evidence type="ECO:0000313" key="14">
    <source>
        <dbReference type="EMBL" id="KAF2021446.1"/>
    </source>
</evidence>
<keyword evidence="15" id="KW-1185">Reference proteome</keyword>
<evidence type="ECO:0000256" key="5">
    <source>
        <dbReference type="ARBA" id="ARBA00022723"/>
    </source>
</evidence>
<keyword evidence="4" id="KW-0808">Transferase</keyword>
<dbReference type="OrthoDB" id="10009520at2759"/>
<evidence type="ECO:0000313" key="15">
    <source>
        <dbReference type="Proteomes" id="UP000799778"/>
    </source>
</evidence>
<evidence type="ECO:0000256" key="11">
    <source>
        <dbReference type="SAM" id="Coils"/>
    </source>
</evidence>
<comment type="catalytic activity">
    <reaction evidence="1">
        <text>[E2 ubiquitin-conjugating enzyme]-S-ubiquitinyl-L-cysteine + [acceptor protein]-L-lysine = [E2 ubiquitin-conjugating enzyme]-L-cysteine + [acceptor protein]-N(6)-ubiquitinyl-L-lysine.</text>
        <dbReference type="EC" id="2.3.2.31"/>
    </reaction>
</comment>
<keyword evidence="9" id="KW-0862">Zinc</keyword>
<gene>
    <name evidence="14" type="ORF">BU24DRAFT_417099</name>
</gene>
<dbReference type="InterPro" id="IPR013083">
    <property type="entry name" value="Znf_RING/FYVE/PHD"/>
</dbReference>
<dbReference type="Gene3D" id="3.30.40.10">
    <property type="entry name" value="Zinc/RING finger domain, C3HC4 (zinc finger)"/>
    <property type="match status" value="1"/>
</dbReference>
<dbReference type="InterPro" id="IPR054694">
    <property type="entry name" value="Parkin-like_IBR"/>
</dbReference>
<name>A0A6A5Y812_9PLEO</name>
<accession>A0A6A5Y812</accession>
<feature type="coiled-coil region" evidence="11">
    <location>
        <begin position="1045"/>
        <end position="1090"/>
    </location>
</feature>
<keyword evidence="6" id="KW-0677">Repeat</keyword>
<protein>
    <recommendedName>
        <fullName evidence="3">RBR-type E3 ubiquitin transferase</fullName>
        <ecNumber evidence="3">2.3.2.31</ecNumber>
    </recommendedName>
</protein>
<organism evidence="14 15">
    <name type="scientific">Aaosphaeria arxii CBS 175.79</name>
    <dbReference type="NCBI Taxonomy" id="1450172"/>
    <lineage>
        <taxon>Eukaryota</taxon>
        <taxon>Fungi</taxon>
        <taxon>Dikarya</taxon>
        <taxon>Ascomycota</taxon>
        <taxon>Pezizomycotina</taxon>
        <taxon>Dothideomycetes</taxon>
        <taxon>Pleosporomycetidae</taxon>
        <taxon>Pleosporales</taxon>
        <taxon>Pleosporales incertae sedis</taxon>
        <taxon>Aaosphaeria</taxon>
    </lineage>
</organism>
<dbReference type="Proteomes" id="UP000799778">
    <property type="component" value="Unassembled WGS sequence"/>
</dbReference>
<keyword evidence="11" id="KW-0175">Coiled coil</keyword>
<dbReference type="PROSITE" id="PS51873">
    <property type="entry name" value="TRIAD"/>
    <property type="match status" value="1"/>
</dbReference>
<dbReference type="PROSITE" id="PS50089">
    <property type="entry name" value="ZF_RING_2"/>
    <property type="match status" value="1"/>
</dbReference>
<keyword evidence="8" id="KW-0833">Ubl conjugation pathway</keyword>
<dbReference type="EC" id="2.3.2.31" evidence="3"/>
<evidence type="ECO:0000259" key="12">
    <source>
        <dbReference type="PROSITE" id="PS50089"/>
    </source>
</evidence>
<evidence type="ECO:0000256" key="2">
    <source>
        <dbReference type="ARBA" id="ARBA00004906"/>
    </source>
</evidence>
<comment type="pathway">
    <text evidence="2">Protein modification; protein ubiquitination.</text>
</comment>
<evidence type="ECO:0000256" key="4">
    <source>
        <dbReference type="ARBA" id="ARBA00022679"/>
    </source>
</evidence>
<dbReference type="InterPro" id="IPR044066">
    <property type="entry name" value="TRIAD_supradom"/>
</dbReference>
<reference evidence="14" key="1">
    <citation type="journal article" date="2020" name="Stud. Mycol.">
        <title>101 Dothideomycetes genomes: a test case for predicting lifestyles and emergence of pathogens.</title>
        <authorList>
            <person name="Haridas S."/>
            <person name="Albert R."/>
            <person name="Binder M."/>
            <person name="Bloem J."/>
            <person name="Labutti K."/>
            <person name="Salamov A."/>
            <person name="Andreopoulos B."/>
            <person name="Baker S."/>
            <person name="Barry K."/>
            <person name="Bills G."/>
            <person name="Bluhm B."/>
            <person name="Cannon C."/>
            <person name="Castanera R."/>
            <person name="Culley D."/>
            <person name="Daum C."/>
            <person name="Ezra D."/>
            <person name="Gonzalez J."/>
            <person name="Henrissat B."/>
            <person name="Kuo A."/>
            <person name="Liang C."/>
            <person name="Lipzen A."/>
            <person name="Lutzoni F."/>
            <person name="Magnuson J."/>
            <person name="Mondo S."/>
            <person name="Nolan M."/>
            <person name="Ohm R."/>
            <person name="Pangilinan J."/>
            <person name="Park H.-J."/>
            <person name="Ramirez L."/>
            <person name="Alfaro M."/>
            <person name="Sun H."/>
            <person name="Tritt A."/>
            <person name="Yoshinaga Y."/>
            <person name="Zwiers L.-H."/>
            <person name="Turgeon B."/>
            <person name="Goodwin S."/>
            <person name="Spatafora J."/>
            <person name="Crous P."/>
            <person name="Grigoriev I."/>
        </authorList>
    </citation>
    <scope>NUCLEOTIDE SEQUENCE</scope>
    <source>
        <strain evidence="14">CBS 175.79</strain>
    </source>
</reference>
<dbReference type="Gene3D" id="3.40.50.410">
    <property type="entry name" value="von Willebrand factor, type A domain"/>
    <property type="match status" value="1"/>
</dbReference>
<evidence type="ECO:0000256" key="9">
    <source>
        <dbReference type="ARBA" id="ARBA00022833"/>
    </source>
</evidence>
<dbReference type="RefSeq" id="XP_033389785.1">
    <property type="nucleotide sequence ID" value="XM_033526630.1"/>
</dbReference>
<feature type="domain" description="RING-type" evidence="12">
    <location>
        <begin position="924"/>
        <end position="978"/>
    </location>
</feature>
<keyword evidence="7 10" id="KW-0863">Zinc-finger</keyword>
<dbReference type="AlphaFoldDB" id="A0A6A5Y812"/>
<dbReference type="GO" id="GO:0008270">
    <property type="term" value="F:zinc ion binding"/>
    <property type="evidence" value="ECO:0007669"/>
    <property type="project" value="UniProtKB-KW"/>
</dbReference>
<evidence type="ECO:0000256" key="10">
    <source>
        <dbReference type="PROSITE-ProRule" id="PRU00175"/>
    </source>
</evidence>
<dbReference type="EMBL" id="ML978066">
    <property type="protein sequence ID" value="KAF2021446.1"/>
    <property type="molecule type" value="Genomic_DNA"/>
</dbReference>
<evidence type="ECO:0000256" key="7">
    <source>
        <dbReference type="ARBA" id="ARBA00022771"/>
    </source>
</evidence>
<dbReference type="SUPFAM" id="SSF53300">
    <property type="entry name" value="vWA-like"/>
    <property type="match status" value="1"/>
</dbReference>
<proteinExistence type="predicted"/>
<dbReference type="InterPro" id="IPR001841">
    <property type="entry name" value="Znf_RING"/>
</dbReference>
<dbReference type="GeneID" id="54284027"/>
<keyword evidence="5" id="KW-0479">Metal-binding</keyword>
<dbReference type="GO" id="GO:0061630">
    <property type="term" value="F:ubiquitin protein ligase activity"/>
    <property type="evidence" value="ECO:0007669"/>
    <property type="project" value="UniProtKB-EC"/>
</dbReference>
<dbReference type="InterPro" id="IPR036465">
    <property type="entry name" value="vWFA_dom_sf"/>
</dbReference>